<proteinExistence type="predicted"/>
<protein>
    <submittedName>
        <fullName evidence="1">Uncharacterized protein</fullName>
    </submittedName>
</protein>
<gene>
    <name evidence="1" type="ORF">MNBD_ALPHA01-1584</name>
</gene>
<feature type="non-terminal residue" evidence="1">
    <location>
        <position position="117"/>
    </location>
</feature>
<dbReference type="EMBL" id="UOEJ01000149">
    <property type="protein sequence ID" value="VAW01570.1"/>
    <property type="molecule type" value="Genomic_DNA"/>
</dbReference>
<accession>A0A3B0SBB7</accession>
<name>A0A3B0SBB7_9ZZZZ</name>
<dbReference type="InterPro" id="IPR010344">
    <property type="entry name" value="YbjH"/>
</dbReference>
<reference evidence="1" key="1">
    <citation type="submission" date="2018-06" db="EMBL/GenBank/DDBJ databases">
        <authorList>
            <person name="Zhirakovskaya E."/>
        </authorList>
    </citation>
    <scope>NUCLEOTIDE SEQUENCE</scope>
</reference>
<sequence>MACRVAWKAKIPDNLFVLSCVVGIGFLPIPLSPSQAEENPYSYNNFGAIGLLDMRTARFAPDGTIAIGVQYNSRSTRFFSTWQATPWLETTLSYSDDKSDHLGPGNLGVDRSLDVKI</sequence>
<dbReference type="AlphaFoldDB" id="A0A3B0SBB7"/>
<organism evidence="1">
    <name type="scientific">hydrothermal vent metagenome</name>
    <dbReference type="NCBI Taxonomy" id="652676"/>
    <lineage>
        <taxon>unclassified sequences</taxon>
        <taxon>metagenomes</taxon>
        <taxon>ecological metagenomes</taxon>
    </lineage>
</organism>
<dbReference type="Pfam" id="PF06082">
    <property type="entry name" value="YjbH"/>
    <property type="match status" value="1"/>
</dbReference>
<evidence type="ECO:0000313" key="1">
    <source>
        <dbReference type="EMBL" id="VAW01570.1"/>
    </source>
</evidence>